<evidence type="ECO:0000256" key="5">
    <source>
        <dbReference type="SAM" id="Phobius"/>
    </source>
</evidence>
<dbReference type="Pfam" id="PF00015">
    <property type="entry name" value="MCPsignal"/>
    <property type="match status" value="1"/>
</dbReference>
<comment type="caution">
    <text evidence="8">The sequence shown here is derived from an EMBL/GenBank/DDBJ whole genome shotgun (WGS) entry which is preliminary data.</text>
</comment>
<accession>A0A418V0B1</accession>
<dbReference type="Proteomes" id="UP000286287">
    <property type="component" value="Unassembled WGS sequence"/>
</dbReference>
<dbReference type="GO" id="GO:0007165">
    <property type="term" value="P:signal transduction"/>
    <property type="evidence" value="ECO:0007669"/>
    <property type="project" value="UniProtKB-KW"/>
</dbReference>
<evidence type="ECO:0000259" key="6">
    <source>
        <dbReference type="PROSITE" id="PS50111"/>
    </source>
</evidence>
<dbReference type="InterPro" id="IPR003660">
    <property type="entry name" value="HAMP_dom"/>
</dbReference>
<keyword evidence="9" id="KW-1185">Reference proteome</keyword>
<comment type="similarity">
    <text evidence="2">Belongs to the methyl-accepting chemotaxis (MCP) protein family.</text>
</comment>
<keyword evidence="5" id="KW-0812">Transmembrane</keyword>
<evidence type="ECO:0000313" key="8">
    <source>
        <dbReference type="EMBL" id="RJF69166.1"/>
    </source>
</evidence>
<keyword evidence="5" id="KW-1133">Transmembrane helix</keyword>
<protein>
    <submittedName>
        <fullName evidence="8">HAMP domain-containing protein</fullName>
    </submittedName>
</protein>
<proteinExistence type="inferred from homology"/>
<evidence type="ECO:0000259" key="7">
    <source>
        <dbReference type="PROSITE" id="PS50885"/>
    </source>
</evidence>
<dbReference type="PROSITE" id="PS50885">
    <property type="entry name" value="HAMP"/>
    <property type="match status" value="2"/>
</dbReference>
<organism evidence="8 9">
    <name type="scientific">Deinococcus cavernae</name>
    <dbReference type="NCBI Taxonomy" id="2320857"/>
    <lineage>
        <taxon>Bacteria</taxon>
        <taxon>Thermotogati</taxon>
        <taxon>Deinococcota</taxon>
        <taxon>Deinococci</taxon>
        <taxon>Deinococcales</taxon>
        <taxon>Deinococcaceae</taxon>
        <taxon>Deinococcus</taxon>
    </lineage>
</organism>
<gene>
    <name evidence="8" type="ORF">D3875_21745</name>
</gene>
<name>A0A418V0B1_9DEIO</name>
<dbReference type="SUPFAM" id="SSF58104">
    <property type="entry name" value="Methyl-accepting chemotaxis protein (MCP) signaling domain"/>
    <property type="match status" value="1"/>
</dbReference>
<feature type="coiled-coil region" evidence="4">
    <location>
        <begin position="304"/>
        <end position="376"/>
    </location>
</feature>
<evidence type="ECO:0000313" key="9">
    <source>
        <dbReference type="Proteomes" id="UP000286287"/>
    </source>
</evidence>
<sequence>MSPAGAVLSGNIQLIQKAGGKGKVLPAALKVEAQYRNQAARAAFDEITGALEESIQESPQLKTALTPAYQKLNAAANPIFDDVQKNILDSKTINTDAARLNSYTPAYAAALFGSLNTSIDTLGQVLQNEKQLVTQQIVPTVAIPLILLVLVTLFFRAVVAAITTPLRRLTEASQRLQAGDFSAQVPVTSSDEIGTLTQAFNSAASQLKMSAENSAVQLQEAQRLQNNIGEFLDVTMDIAEGDLTKRGKVTEDVLGNVVDSINLMTEELGSVLKGVQTASQSLTGGSKQLLATTEQIQGGASMTAAEAQRVAEQVQQINDQIRQMAQDAQASAETARQALQASQQGQEAVTGTLEGMQNIRREVQGVAKRIKNLGDRSLEIQEIVDTISQIARQTNLLALNASIEAAGAGEAGGRFSIVADEVRKLADVSSQATGRIAGLIKNVQAEIQDVIASVEDGTREVEQGYRVAGSAGERLREIGTLTQQSAQYAEGIAASTQEQVQGIEQVDTAVQQIASISQQSRQSVEQGREAAERLEKLAEELNASLARFRLPA</sequence>
<feature type="domain" description="Methyl-accepting transducer" evidence="6">
    <location>
        <begin position="278"/>
        <end position="514"/>
    </location>
</feature>
<dbReference type="Pfam" id="PF00672">
    <property type="entry name" value="HAMP"/>
    <property type="match status" value="1"/>
</dbReference>
<reference evidence="8 9" key="1">
    <citation type="submission" date="2018-09" db="EMBL/GenBank/DDBJ databases">
        <authorList>
            <person name="Zhu H."/>
        </authorList>
    </citation>
    <scope>NUCLEOTIDE SEQUENCE [LARGE SCALE GENOMIC DNA]</scope>
    <source>
        <strain evidence="8 9">K2S05-167</strain>
    </source>
</reference>
<feature type="domain" description="HAMP" evidence="7">
    <location>
        <begin position="160"/>
        <end position="212"/>
    </location>
</feature>
<dbReference type="AlphaFoldDB" id="A0A418V0B1"/>
<feature type="domain" description="HAMP" evidence="7">
    <location>
        <begin position="222"/>
        <end position="273"/>
    </location>
</feature>
<keyword evidence="4" id="KW-0175">Coiled coil</keyword>
<evidence type="ECO:0000256" key="1">
    <source>
        <dbReference type="ARBA" id="ARBA00023224"/>
    </source>
</evidence>
<keyword evidence="1 3" id="KW-0807">Transducer</keyword>
<feature type="transmembrane region" description="Helical" evidence="5">
    <location>
        <begin position="137"/>
        <end position="159"/>
    </location>
</feature>
<dbReference type="PROSITE" id="PS50111">
    <property type="entry name" value="CHEMOTAXIS_TRANSDUC_2"/>
    <property type="match status" value="1"/>
</dbReference>
<dbReference type="CDD" id="cd06225">
    <property type="entry name" value="HAMP"/>
    <property type="match status" value="1"/>
</dbReference>
<dbReference type="PANTHER" id="PTHR32089:SF114">
    <property type="entry name" value="METHYL-ACCEPTING CHEMOTAXIS PROTEIN MCPB"/>
    <property type="match status" value="1"/>
</dbReference>
<evidence type="ECO:0000256" key="3">
    <source>
        <dbReference type="PROSITE-ProRule" id="PRU00284"/>
    </source>
</evidence>
<dbReference type="GO" id="GO:0016020">
    <property type="term" value="C:membrane"/>
    <property type="evidence" value="ECO:0007669"/>
    <property type="project" value="InterPro"/>
</dbReference>
<dbReference type="InterPro" id="IPR004089">
    <property type="entry name" value="MCPsignal_dom"/>
</dbReference>
<dbReference type="Gene3D" id="1.10.287.950">
    <property type="entry name" value="Methyl-accepting chemotaxis protein"/>
    <property type="match status" value="1"/>
</dbReference>
<dbReference type="SMART" id="SM00283">
    <property type="entry name" value="MA"/>
    <property type="match status" value="1"/>
</dbReference>
<dbReference type="PANTHER" id="PTHR32089">
    <property type="entry name" value="METHYL-ACCEPTING CHEMOTAXIS PROTEIN MCPB"/>
    <property type="match status" value="1"/>
</dbReference>
<keyword evidence="5" id="KW-0472">Membrane</keyword>
<evidence type="ECO:0000256" key="2">
    <source>
        <dbReference type="ARBA" id="ARBA00029447"/>
    </source>
</evidence>
<dbReference type="Gene3D" id="6.10.340.10">
    <property type="match status" value="1"/>
</dbReference>
<dbReference type="SMART" id="SM00304">
    <property type="entry name" value="HAMP"/>
    <property type="match status" value="2"/>
</dbReference>
<dbReference type="EMBL" id="QYUJ01000030">
    <property type="protein sequence ID" value="RJF69166.1"/>
    <property type="molecule type" value="Genomic_DNA"/>
</dbReference>
<dbReference type="OrthoDB" id="369835at2"/>
<evidence type="ECO:0000256" key="4">
    <source>
        <dbReference type="SAM" id="Coils"/>
    </source>
</evidence>